<feature type="transmembrane region" description="Helical" evidence="2">
    <location>
        <begin position="12"/>
        <end position="35"/>
    </location>
</feature>
<dbReference type="Pfam" id="PF00672">
    <property type="entry name" value="HAMP"/>
    <property type="match status" value="1"/>
</dbReference>
<name>A0A3S8UA89_9RHOB</name>
<proteinExistence type="predicted"/>
<dbReference type="Proteomes" id="UP000282002">
    <property type="component" value="Chromosome"/>
</dbReference>
<evidence type="ECO:0000259" key="3">
    <source>
        <dbReference type="Pfam" id="PF00672"/>
    </source>
</evidence>
<feature type="compositionally biased region" description="Polar residues" evidence="1">
    <location>
        <begin position="367"/>
        <end position="381"/>
    </location>
</feature>
<dbReference type="AlphaFoldDB" id="A0A3S8UA89"/>
<evidence type="ECO:0000313" key="4">
    <source>
        <dbReference type="EMBL" id="AZL60652.1"/>
    </source>
</evidence>
<feature type="domain" description="HAMP" evidence="3">
    <location>
        <begin position="311"/>
        <end position="359"/>
    </location>
</feature>
<evidence type="ECO:0000256" key="2">
    <source>
        <dbReference type="SAM" id="Phobius"/>
    </source>
</evidence>
<protein>
    <submittedName>
        <fullName evidence="4">HAMP domain-containing protein</fullName>
    </submittedName>
</protein>
<feature type="region of interest" description="Disordered" evidence="1">
    <location>
        <begin position="357"/>
        <end position="381"/>
    </location>
</feature>
<keyword evidence="5" id="KW-1185">Reference proteome</keyword>
<dbReference type="GO" id="GO:0007165">
    <property type="term" value="P:signal transduction"/>
    <property type="evidence" value="ECO:0007669"/>
    <property type="project" value="InterPro"/>
</dbReference>
<feature type="transmembrane region" description="Helical" evidence="2">
    <location>
        <begin position="293"/>
        <end position="316"/>
    </location>
</feature>
<dbReference type="InterPro" id="IPR003660">
    <property type="entry name" value="HAMP_dom"/>
</dbReference>
<dbReference type="KEGG" id="taw:EI545_18590"/>
<dbReference type="OrthoDB" id="9812260at2"/>
<evidence type="ECO:0000256" key="1">
    <source>
        <dbReference type="SAM" id="MobiDB-lite"/>
    </source>
</evidence>
<keyword evidence="2" id="KW-0812">Transmembrane</keyword>
<dbReference type="EMBL" id="CP034328">
    <property type="protein sequence ID" value="AZL60652.1"/>
    <property type="molecule type" value="Genomic_DNA"/>
</dbReference>
<gene>
    <name evidence="4" type="ORF">EI545_18590</name>
</gene>
<dbReference type="RefSeq" id="WP_125326864.1">
    <property type="nucleotide sequence ID" value="NZ_CP034328.1"/>
</dbReference>
<organism evidence="4 5">
    <name type="scientific">Tabrizicola piscis</name>
    <dbReference type="NCBI Taxonomy" id="2494374"/>
    <lineage>
        <taxon>Bacteria</taxon>
        <taxon>Pseudomonadati</taxon>
        <taxon>Pseudomonadota</taxon>
        <taxon>Alphaproteobacteria</taxon>
        <taxon>Rhodobacterales</taxon>
        <taxon>Paracoccaceae</taxon>
        <taxon>Tabrizicola</taxon>
    </lineage>
</organism>
<keyword evidence="2" id="KW-0472">Membrane</keyword>
<sequence>MTKSTPSPLSLAAALNAFVVTFGVLFGVVTVYLVLDRARVFETQALTDAVQVRGRHAADDLARNLNDTWRMLAAVRDKASASDPDMIRGMLTAVVGDGLRVSWAGFAEPNGQVRMASDDLLLGADVSSRPWFQRGLSGSFAGDVHEAVLLNDLLGGTEADPFRFIDLAAPVIGADGTVDGVIGLHIDFSWAEALLSETAEELGLDLFLVNQAGELILSTDPSVSSSIELQAFRAAAAGVASTTVETWPDGIRYFATVIPEVQYDDLPSFGWRIVARIAPTSFDQAQAQLLRSVVIVLSAVGLLLLVMTAAFSRWFLQPFHDLAENARRMAEGSDEYPFESRRTSELARLSAALARLQSRETAGPSPGVTSAATTPLTPKEK</sequence>
<dbReference type="GO" id="GO:0016020">
    <property type="term" value="C:membrane"/>
    <property type="evidence" value="ECO:0007669"/>
    <property type="project" value="InterPro"/>
</dbReference>
<dbReference type="Gene3D" id="3.30.450.20">
    <property type="entry name" value="PAS domain"/>
    <property type="match status" value="1"/>
</dbReference>
<evidence type="ECO:0000313" key="5">
    <source>
        <dbReference type="Proteomes" id="UP000282002"/>
    </source>
</evidence>
<keyword evidence="2" id="KW-1133">Transmembrane helix</keyword>
<reference evidence="4 5" key="1">
    <citation type="submission" date="2018-12" db="EMBL/GenBank/DDBJ databases">
        <title>Complete genome sequencing of Tabrizicola sp. K13M18.</title>
        <authorList>
            <person name="Bae J.-W."/>
        </authorList>
    </citation>
    <scope>NUCLEOTIDE SEQUENCE [LARGE SCALE GENOMIC DNA]</scope>
    <source>
        <strain evidence="4 5">K13M18</strain>
    </source>
</reference>
<accession>A0A3S8UA89</accession>
<dbReference type="Gene3D" id="6.10.340.10">
    <property type="match status" value="1"/>
</dbReference>